<accession>A0A1D8JD43</accession>
<dbReference type="PANTHER" id="PTHR43117:SF4">
    <property type="entry name" value="OSMOPROTECTANT IMPORT ATP-BINDING PROTEIN OSMV"/>
    <property type="match status" value="1"/>
</dbReference>
<dbReference type="RefSeq" id="WP_075526730.1">
    <property type="nucleotide sequence ID" value="NZ_CP017560.1"/>
</dbReference>
<sequence length="323" mass="36617">MITFENVTKRFPDGTEALKDISVTIPSNKLTAIIGPSGCGKTTLMRMINRLELPTNGEVSIDGELISERDEIELRRSIGYVIQRIGLIPHMTIEENIALVPELLGWEKSKIATRVNELLEMVGLEPETFKARYPFELSGGQQQRVGVSRALASNPNIILMDEPFSALDPISREQLQKKLRELQTRIRKTIVFVTHDMDEALEIADHIIIMRGGKVEQMATPEALLEHQENEFVREFIGEDRIMRKRDFGSFPLTYFTDFYDETWDGEVRSIHSDASVEEAIQLLDMYPSCRLVVLKDEKILGYIGHHSLLQAAMGMKEGVNTA</sequence>
<evidence type="ECO:0000313" key="11">
    <source>
        <dbReference type="Proteomes" id="UP000185746"/>
    </source>
</evidence>
<dbReference type="PROSITE" id="PS50893">
    <property type="entry name" value="ABC_TRANSPORTER_2"/>
    <property type="match status" value="1"/>
</dbReference>
<dbReference type="KEGG" id="surl:BI350_02695"/>
<dbReference type="InterPro" id="IPR003593">
    <property type="entry name" value="AAA+_ATPase"/>
</dbReference>
<feature type="domain" description="ABC transporter" evidence="9">
    <location>
        <begin position="2"/>
        <end position="237"/>
    </location>
</feature>
<name>A0A1D8JD43_9BACL</name>
<comment type="subunit">
    <text evidence="6">The complex is composed of two ATP-binding proteins (OpuCA), two transmembrane proteins (OpuCB and OpuCD) and a solute-binding protein (OpuCC).</text>
</comment>
<evidence type="ECO:0000256" key="2">
    <source>
        <dbReference type="ARBA" id="ARBA00022448"/>
    </source>
</evidence>
<dbReference type="Proteomes" id="UP000185746">
    <property type="component" value="Chromosome"/>
</dbReference>
<dbReference type="PROSITE" id="PS00211">
    <property type="entry name" value="ABC_TRANSPORTER_1"/>
    <property type="match status" value="1"/>
</dbReference>
<evidence type="ECO:0000256" key="1">
    <source>
        <dbReference type="ARBA" id="ARBA00005417"/>
    </source>
</evidence>
<evidence type="ECO:0000256" key="8">
    <source>
        <dbReference type="ARBA" id="ARBA00070305"/>
    </source>
</evidence>
<dbReference type="GO" id="GO:0016887">
    <property type="term" value="F:ATP hydrolysis activity"/>
    <property type="evidence" value="ECO:0007669"/>
    <property type="project" value="InterPro"/>
</dbReference>
<dbReference type="EMBL" id="CP017560">
    <property type="protein sequence ID" value="AOV06621.1"/>
    <property type="molecule type" value="Genomic_DNA"/>
</dbReference>
<comment type="catalytic activity">
    <reaction evidence="5">
        <text>a quaternary ammonium(out) + ATP + H2O = a quaternary ammonium(in) + ADP + phosphate + H(+)</text>
        <dbReference type="Rhea" id="RHEA:11036"/>
        <dbReference type="ChEBI" id="CHEBI:15377"/>
        <dbReference type="ChEBI" id="CHEBI:15378"/>
        <dbReference type="ChEBI" id="CHEBI:30616"/>
        <dbReference type="ChEBI" id="CHEBI:35267"/>
        <dbReference type="ChEBI" id="CHEBI:43474"/>
        <dbReference type="ChEBI" id="CHEBI:456216"/>
        <dbReference type="EC" id="7.6.2.9"/>
    </reaction>
</comment>
<dbReference type="EC" id="7.6.2.9" evidence="7"/>
<keyword evidence="2" id="KW-0813">Transport</keyword>
<comment type="similarity">
    <text evidence="1">Belongs to the ABC transporter superfamily.</text>
</comment>
<dbReference type="InterPro" id="IPR046342">
    <property type="entry name" value="CBS_dom_sf"/>
</dbReference>
<keyword evidence="11" id="KW-1185">Reference proteome</keyword>
<protein>
    <recommendedName>
        <fullName evidence="8">Carnitine transport ATP-binding protein OpuCA</fullName>
        <ecNumber evidence="7">7.6.2.9</ecNumber>
    </recommendedName>
</protein>
<dbReference type="InterPro" id="IPR003439">
    <property type="entry name" value="ABC_transporter-like_ATP-bd"/>
</dbReference>
<dbReference type="SUPFAM" id="SSF52540">
    <property type="entry name" value="P-loop containing nucleoside triphosphate hydrolases"/>
    <property type="match status" value="1"/>
</dbReference>
<proteinExistence type="inferred from homology"/>
<dbReference type="SUPFAM" id="SSF54631">
    <property type="entry name" value="CBS-domain pair"/>
    <property type="match status" value="1"/>
</dbReference>
<dbReference type="Gene3D" id="3.40.50.300">
    <property type="entry name" value="P-loop containing nucleotide triphosphate hydrolases"/>
    <property type="match status" value="1"/>
</dbReference>
<dbReference type="AlphaFoldDB" id="A0A1D8JD43"/>
<dbReference type="Pfam" id="PF00005">
    <property type="entry name" value="ABC_tran"/>
    <property type="match status" value="1"/>
</dbReference>
<organism evidence="10 11">
    <name type="scientific">Sporosarcina ureilytica</name>
    <dbReference type="NCBI Taxonomy" id="298596"/>
    <lineage>
        <taxon>Bacteria</taxon>
        <taxon>Bacillati</taxon>
        <taxon>Bacillota</taxon>
        <taxon>Bacilli</taxon>
        <taxon>Bacillales</taxon>
        <taxon>Caryophanaceae</taxon>
        <taxon>Sporosarcina</taxon>
    </lineage>
</organism>
<evidence type="ECO:0000256" key="6">
    <source>
        <dbReference type="ARBA" id="ARBA00063934"/>
    </source>
</evidence>
<dbReference type="GO" id="GO:0015418">
    <property type="term" value="F:ABC-type quaternary ammonium compound transporting activity"/>
    <property type="evidence" value="ECO:0007669"/>
    <property type="project" value="UniProtKB-EC"/>
</dbReference>
<dbReference type="PANTHER" id="PTHR43117">
    <property type="entry name" value="OSMOPROTECTANT IMPORT ATP-BINDING PROTEIN OSMV"/>
    <property type="match status" value="1"/>
</dbReference>
<reference evidence="10 11" key="1">
    <citation type="submission" date="2016-09" db="EMBL/GenBank/DDBJ databases">
        <title>Complete genome sequence of the Lysinibacillus sphaericus LMG 22257, a specie of Bacillus with ureolytic activity that can effectively biodeposit calcium carbonate.</title>
        <authorList>
            <person name="Yan W."/>
        </authorList>
    </citation>
    <scope>NUCLEOTIDE SEQUENCE [LARGE SCALE GENOMIC DNA]</scope>
    <source>
        <strain evidence="10 11">LMG 22257</strain>
    </source>
</reference>
<gene>
    <name evidence="10" type="ORF">BI350_02695</name>
</gene>
<evidence type="ECO:0000256" key="4">
    <source>
        <dbReference type="ARBA" id="ARBA00022840"/>
    </source>
</evidence>
<dbReference type="FunFam" id="3.40.50.300:FF:000425">
    <property type="entry name" value="Probable ABC transporter, ATP-binding subunit"/>
    <property type="match status" value="1"/>
</dbReference>
<evidence type="ECO:0000256" key="3">
    <source>
        <dbReference type="ARBA" id="ARBA00022741"/>
    </source>
</evidence>
<keyword evidence="3" id="KW-0547">Nucleotide-binding</keyword>
<evidence type="ECO:0000256" key="5">
    <source>
        <dbReference type="ARBA" id="ARBA00052482"/>
    </source>
</evidence>
<evidence type="ECO:0000259" key="9">
    <source>
        <dbReference type="PROSITE" id="PS50893"/>
    </source>
</evidence>
<keyword evidence="4 10" id="KW-0067">ATP-binding</keyword>
<dbReference type="InterPro" id="IPR027417">
    <property type="entry name" value="P-loop_NTPase"/>
</dbReference>
<dbReference type="GO" id="GO:0005524">
    <property type="term" value="F:ATP binding"/>
    <property type="evidence" value="ECO:0007669"/>
    <property type="project" value="UniProtKB-KW"/>
</dbReference>
<dbReference type="InterPro" id="IPR017871">
    <property type="entry name" value="ABC_transporter-like_CS"/>
</dbReference>
<evidence type="ECO:0000313" key="10">
    <source>
        <dbReference type="EMBL" id="AOV06621.1"/>
    </source>
</evidence>
<dbReference type="SMART" id="SM00382">
    <property type="entry name" value="AAA"/>
    <property type="match status" value="1"/>
</dbReference>
<evidence type="ECO:0000256" key="7">
    <source>
        <dbReference type="ARBA" id="ARBA00066388"/>
    </source>
</evidence>